<dbReference type="AlphaFoldDB" id="A0A1H8J9H6"/>
<evidence type="ECO:0000313" key="2">
    <source>
        <dbReference type="EMBL" id="SEN77412.1"/>
    </source>
</evidence>
<dbReference type="Proteomes" id="UP000182160">
    <property type="component" value="Unassembled WGS sequence"/>
</dbReference>
<keyword evidence="1" id="KW-1133">Transmembrane helix</keyword>
<feature type="transmembrane region" description="Helical" evidence="1">
    <location>
        <begin position="60"/>
        <end position="80"/>
    </location>
</feature>
<keyword evidence="1" id="KW-0812">Transmembrane</keyword>
<feature type="transmembrane region" description="Helical" evidence="1">
    <location>
        <begin position="326"/>
        <end position="346"/>
    </location>
</feature>
<name>A0A1H8J9H6_9RHOB</name>
<evidence type="ECO:0000313" key="3">
    <source>
        <dbReference type="Proteomes" id="UP000182160"/>
    </source>
</evidence>
<sequence length="466" mass="49472">MVRQIRNRVDLLTGVLLVTITCLVIFHEWHLAAWLAPAKPVLVLVLVATLAVQVRLSRKAFVAVALGLTGALAFSTAGWWEVALEGLRSAAFIAAFFSALSTLRNIAQTSAAVQAAGRFLSGQRPGRRYAALTVGGQGFALLLNYGAIQLLGALALANAKTEPDPEVRGHRIRRMLLAIQRAFVSTLPWSPLSFAMAISISVVPGASWAQAMVPGLVSSALLAGIGWGLDTAFKPKLSVTPRRQEPEGSWALMLPLLALLGVLVVSVIGLSTLTQVRIVGLVVVIVPVIALVWMLIQHWAQAPVRSVMRRVGDYVTKELPGYREELTLLMMAGYIGTVGSALLGPLMQRAGLDLSVLPPWLLLVSFVWLIPLAGQLGMNPILAVTLLAPLIPGAENLGVTPTAIVVALAAGWALSGASSPFTATTLLIGSFGGISALRVGWLWNGVYTLLCGVMLSLWVVVYAFVL</sequence>
<organism evidence="2 3">
    <name type="scientific">Roseovarius tolerans</name>
    <dbReference type="NCBI Taxonomy" id="74031"/>
    <lineage>
        <taxon>Bacteria</taxon>
        <taxon>Pseudomonadati</taxon>
        <taxon>Pseudomonadota</taxon>
        <taxon>Alphaproteobacteria</taxon>
        <taxon>Rhodobacterales</taxon>
        <taxon>Roseobacteraceae</taxon>
        <taxon>Roseovarius</taxon>
    </lineage>
</organism>
<dbReference type="EMBL" id="FOBO01000029">
    <property type="protein sequence ID" value="SEN77412.1"/>
    <property type="molecule type" value="Genomic_DNA"/>
</dbReference>
<evidence type="ECO:0000256" key="1">
    <source>
        <dbReference type="SAM" id="Phobius"/>
    </source>
</evidence>
<feature type="transmembrane region" description="Helical" evidence="1">
    <location>
        <begin position="250"/>
        <end position="272"/>
    </location>
</feature>
<proteinExistence type="predicted"/>
<keyword evidence="1" id="KW-0472">Membrane</keyword>
<protein>
    <recommendedName>
        <fullName evidence="4">Permease</fullName>
    </recommendedName>
</protein>
<feature type="transmembrane region" description="Helical" evidence="1">
    <location>
        <begin position="397"/>
        <end position="415"/>
    </location>
</feature>
<evidence type="ECO:0008006" key="4">
    <source>
        <dbReference type="Google" id="ProtNLM"/>
    </source>
</evidence>
<accession>A0A1H8J9H6</accession>
<feature type="transmembrane region" description="Helical" evidence="1">
    <location>
        <begin position="208"/>
        <end position="229"/>
    </location>
</feature>
<feature type="transmembrane region" description="Helical" evidence="1">
    <location>
        <begin position="9"/>
        <end position="26"/>
    </location>
</feature>
<reference evidence="2 3" key="1">
    <citation type="submission" date="2016-10" db="EMBL/GenBank/DDBJ databases">
        <authorList>
            <person name="de Groot N.N."/>
        </authorList>
    </citation>
    <scope>NUCLEOTIDE SEQUENCE [LARGE SCALE GENOMIC DNA]</scope>
    <source>
        <strain evidence="2 3">DSM 11457</strain>
    </source>
</reference>
<feature type="transmembrane region" description="Helical" evidence="1">
    <location>
        <begin position="278"/>
        <end position="300"/>
    </location>
</feature>
<feature type="transmembrane region" description="Helical" evidence="1">
    <location>
        <begin position="446"/>
        <end position="465"/>
    </location>
</feature>
<feature type="transmembrane region" description="Helical" evidence="1">
    <location>
        <begin position="86"/>
        <end position="103"/>
    </location>
</feature>
<feature type="transmembrane region" description="Helical" evidence="1">
    <location>
        <begin position="32"/>
        <end position="53"/>
    </location>
</feature>
<gene>
    <name evidence="2" type="ORF">SAMN04488077_1299</name>
</gene>
<feature type="transmembrane region" description="Helical" evidence="1">
    <location>
        <begin position="182"/>
        <end position="202"/>
    </location>
</feature>
<feature type="transmembrane region" description="Helical" evidence="1">
    <location>
        <begin position="366"/>
        <end position="390"/>
    </location>
</feature>